<dbReference type="InterPro" id="IPR015865">
    <property type="entry name" value="Riboflavin_kinase_bac/euk"/>
</dbReference>
<dbReference type="CDD" id="cd02064">
    <property type="entry name" value="FAD_synthetase_N"/>
    <property type="match status" value="1"/>
</dbReference>
<feature type="domain" description="Riboflavin kinase" evidence="15">
    <location>
        <begin position="170"/>
        <end position="294"/>
    </location>
</feature>
<dbReference type="RefSeq" id="WP_349219759.1">
    <property type="nucleotide sequence ID" value="NZ_JBBMFD010000015.1"/>
</dbReference>
<dbReference type="InterPro" id="IPR014729">
    <property type="entry name" value="Rossmann-like_a/b/a_fold"/>
</dbReference>
<comment type="pathway">
    <text evidence="2 14">Cofactor biosynthesis; FMN biosynthesis; FMN from riboflavin (ATP route): step 1/1.</text>
</comment>
<evidence type="ECO:0000259" key="15">
    <source>
        <dbReference type="SMART" id="SM00904"/>
    </source>
</evidence>
<protein>
    <recommendedName>
        <fullName evidence="14">Riboflavin biosynthesis protein</fullName>
    </recommendedName>
    <domain>
        <recommendedName>
            <fullName evidence="14">Riboflavin kinase</fullName>
            <ecNumber evidence="14">2.7.1.26</ecNumber>
        </recommendedName>
        <alternativeName>
            <fullName evidence="14">Flavokinase</fullName>
        </alternativeName>
    </domain>
    <domain>
        <recommendedName>
            <fullName evidence="14">FMN adenylyltransferase</fullName>
            <ecNumber evidence="14">2.7.7.2</ecNumber>
        </recommendedName>
        <alternativeName>
            <fullName evidence="14">FAD pyrophosphorylase</fullName>
        </alternativeName>
        <alternativeName>
            <fullName evidence="14">FAD synthase</fullName>
        </alternativeName>
    </domain>
</protein>
<evidence type="ECO:0000256" key="7">
    <source>
        <dbReference type="ARBA" id="ARBA00022741"/>
    </source>
</evidence>
<keyword evidence="6 14" id="KW-0548">Nucleotidyltransferase</keyword>
<dbReference type="PANTHER" id="PTHR22749">
    <property type="entry name" value="RIBOFLAVIN KINASE/FMN ADENYLYLTRANSFERASE"/>
    <property type="match status" value="1"/>
</dbReference>
<organism evidence="16 17">
    <name type="scientific">Solibaculum intestinale</name>
    <dbReference type="NCBI Taxonomy" id="3133165"/>
    <lineage>
        <taxon>Bacteria</taxon>
        <taxon>Bacillati</taxon>
        <taxon>Bacillota</taxon>
        <taxon>Clostridia</taxon>
        <taxon>Eubacteriales</taxon>
        <taxon>Oscillospiraceae</taxon>
        <taxon>Solibaculum</taxon>
    </lineage>
</organism>
<name>A0ABV1E0W1_9FIRM</name>
<keyword evidence="3 14" id="KW-0285">Flavoprotein</keyword>
<dbReference type="GO" id="GO:0003919">
    <property type="term" value="F:FMN adenylyltransferase activity"/>
    <property type="evidence" value="ECO:0007669"/>
    <property type="project" value="UniProtKB-EC"/>
</dbReference>
<keyword evidence="10 14" id="KW-0067">ATP-binding</keyword>
<reference evidence="16 17" key="1">
    <citation type="submission" date="2024-03" db="EMBL/GenBank/DDBJ databases">
        <title>Human intestinal bacterial collection.</title>
        <authorList>
            <person name="Pauvert C."/>
            <person name="Hitch T.C.A."/>
            <person name="Clavel T."/>
        </authorList>
    </citation>
    <scope>NUCLEOTIDE SEQUENCE [LARGE SCALE GENOMIC DNA]</scope>
    <source>
        <strain evidence="16 17">CLA-JM-H44</strain>
    </source>
</reference>
<evidence type="ECO:0000313" key="16">
    <source>
        <dbReference type="EMBL" id="MEQ2440948.1"/>
    </source>
</evidence>
<dbReference type="SMART" id="SM00904">
    <property type="entry name" value="Flavokinase"/>
    <property type="match status" value="1"/>
</dbReference>
<dbReference type="GO" id="GO:0008531">
    <property type="term" value="F:riboflavin kinase activity"/>
    <property type="evidence" value="ECO:0007669"/>
    <property type="project" value="UniProtKB-EC"/>
</dbReference>
<sequence>MVITGELPNQTENTAVALGCFDGLHLGHMAVIDRALAAASDGLLACVFTFTKPGLEEELMPFSIMEGLLVQKGVGLLVRPKFESIRHMTPPEFVDRVLIESLHAKRVVCGYNYRFGRNAGGNASTLVRLCEERGIAASIIPPIEVDGAPVSSTRIRALVREGKMEEAARLLGRPFVIDFEVVRGQQLGRLMGTPTLNQSVPKGFVQPKFGVYASLARIEGGYWPAVTNFGVRPTVGAPAPLYETWIPHYEGDLYGEKVPVCLLSFMRPEQKFDSIDLLRTRIHLDGVEAGKIARRLKPALVLEEEKGQ</sequence>
<dbReference type="Proteomes" id="UP001489509">
    <property type="component" value="Unassembled WGS sequence"/>
</dbReference>
<keyword evidence="8 14" id="KW-0418">Kinase</keyword>
<evidence type="ECO:0000256" key="6">
    <source>
        <dbReference type="ARBA" id="ARBA00022695"/>
    </source>
</evidence>
<dbReference type="Gene3D" id="2.40.30.30">
    <property type="entry name" value="Riboflavin kinase-like"/>
    <property type="match status" value="1"/>
</dbReference>
<dbReference type="SUPFAM" id="SSF52374">
    <property type="entry name" value="Nucleotidylyl transferase"/>
    <property type="match status" value="1"/>
</dbReference>
<evidence type="ECO:0000256" key="4">
    <source>
        <dbReference type="ARBA" id="ARBA00022643"/>
    </source>
</evidence>
<dbReference type="Pfam" id="PF01687">
    <property type="entry name" value="Flavokinase"/>
    <property type="match status" value="1"/>
</dbReference>
<evidence type="ECO:0000256" key="8">
    <source>
        <dbReference type="ARBA" id="ARBA00022777"/>
    </source>
</evidence>
<keyword evidence="7 14" id="KW-0547">Nucleotide-binding</keyword>
<comment type="pathway">
    <text evidence="1 14">Cofactor biosynthesis; FAD biosynthesis; FAD from FMN: step 1/1.</text>
</comment>
<evidence type="ECO:0000256" key="12">
    <source>
        <dbReference type="ARBA" id="ARBA00047880"/>
    </source>
</evidence>
<comment type="catalytic activity">
    <reaction evidence="13 14">
        <text>FMN + ATP + H(+) = FAD + diphosphate</text>
        <dbReference type="Rhea" id="RHEA:17237"/>
        <dbReference type="ChEBI" id="CHEBI:15378"/>
        <dbReference type="ChEBI" id="CHEBI:30616"/>
        <dbReference type="ChEBI" id="CHEBI:33019"/>
        <dbReference type="ChEBI" id="CHEBI:57692"/>
        <dbReference type="ChEBI" id="CHEBI:58210"/>
        <dbReference type="EC" id="2.7.7.2"/>
    </reaction>
</comment>
<evidence type="ECO:0000256" key="2">
    <source>
        <dbReference type="ARBA" id="ARBA00005201"/>
    </source>
</evidence>
<dbReference type="Pfam" id="PF06574">
    <property type="entry name" value="FAD_syn"/>
    <property type="match status" value="1"/>
</dbReference>
<gene>
    <name evidence="16" type="ORF">WMO26_08935</name>
</gene>
<comment type="caution">
    <text evidence="16">The sequence shown here is derived from an EMBL/GenBank/DDBJ whole genome shotgun (WGS) entry which is preliminary data.</text>
</comment>
<dbReference type="InterPro" id="IPR023465">
    <property type="entry name" value="Riboflavin_kinase_dom_sf"/>
</dbReference>
<evidence type="ECO:0000313" key="17">
    <source>
        <dbReference type="Proteomes" id="UP001489509"/>
    </source>
</evidence>
<dbReference type="PIRSF" id="PIRSF004491">
    <property type="entry name" value="FAD_Synth"/>
    <property type="match status" value="1"/>
</dbReference>
<dbReference type="Gene3D" id="3.40.50.620">
    <property type="entry name" value="HUPs"/>
    <property type="match status" value="1"/>
</dbReference>
<evidence type="ECO:0000256" key="10">
    <source>
        <dbReference type="ARBA" id="ARBA00022840"/>
    </source>
</evidence>
<dbReference type="InterPro" id="IPR015864">
    <property type="entry name" value="FAD_synthase"/>
</dbReference>
<dbReference type="InterPro" id="IPR023468">
    <property type="entry name" value="Riboflavin_kinase"/>
</dbReference>
<dbReference type="EMBL" id="JBBMFD010000015">
    <property type="protein sequence ID" value="MEQ2440948.1"/>
    <property type="molecule type" value="Genomic_DNA"/>
</dbReference>
<evidence type="ECO:0000256" key="13">
    <source>
        <dbReference type="ARBA" id="ARBA00049494"/>
    </source>
</evidence>
<dbReference type="PANTHER" id="PTHR22749:SF6">
    <property type="entry name" value="RIBOFLAVIN KINASE"/>
    <property type="match status" value="1"/>
</dbReference>
<dbReference type="EC" id="2.7.1.26" evidence="14"/>
<keyword evidence="17" id="KW-1185">Reference proteome</keyword>
<keyword evidence="5 14" id="KW-0808">Transferase</keyword>
<comment type="catalytic activity">
    <reaction evidence="12 14">
        <text>riboflavin + ATP = FMN + ADP + H(+)</text>
        <dbReference type="Rhea" id="RHEA:14357"/>
        <dbReference type="ChEBI" id="CHEBI:15378"/>
        <dbReference type="ChEBI" id="CHEBI:30616"/>
        <dbReference type="ChEBI" id="CHEBI:57986"/>
        <dbReference type="ChEBI" id="CHEBI:58210"/>
        <dbReference type="ChEBI" id="CHEBI:456216"/>
        <dbReference type="EC" id="2.7.1.26"/>
    </reaction>
</comment>
<comment type="similarity">
    <text evidence="14">Belongs to the ribF family.</text>
</comment>
<evidence type="ECO:0000256" key="9">
    <source>
        <dbReference type="ARBA" id="ARBA00022827"/>
    </source>
</evidence>
<proteinExistence type="inferred from homology"/>
<evidence type="ECO:0000256" key="14">
    <source>
        <dbReference type="PIRNR" id="PIRNR004491"/>
    </source>
</evidence>
<evidence type="ECO:0000256" key="1">
    <source>
        <dbReference type="ARBA" id="ARBA00004726"/>
    </source>
</evidence>
<dbReference type="InterPro" id="IPR002606">
    <property type="entry name" value="Riboflavin_kinase_bac"/>
</dbReference>
<dbReference type="EC" id="2.7.7.2" evidence="14"/>
<keyword evidence="4 14" id="KW-0288">FMN</keyword>
<keyword evidence="9 14" id="KW-0274">FAD</keyword>
<keyword evidence="11" id="KW-0511">Multifunctional enzyme</keyword>
<accession>A0ABV1E0W1</accession>
<evidence type="ECO:0000256" key="3">
    <source>
        <dbReference type="ARBA" id="ARBA00022630"/>
    </source>
</evidence>
<dbReference type="SUPFAM" id="SSF82114">
    <property type="entry name" value="Riboflavin kinase-like"/>
    <property type="match status" value="1"/>
</dbReference>
<evidence type="ECO:0000256" key="5">
    <source>
        <dbReference type="ARBA" id="ARBA00022679"/>
    </source>
</evidence>
<evidence type="ECO:0000256" key="11">
    <source>
        <dbReference type="ARBA" id="ARBA00023268"/>
    </source>
</evidence>